<evidence type="ECO:0000313" key="2">
    <source>
        <dbReference type="EMBL" id="QQO07425.1"/>
    </source>
</evidence>
<proteinExistence type="predicted"/>
<dbReference type="RefSeq" id="WP_215624730.1">
    <property type="nucleotide sequence ID" value="NZ_CP067089.2"/>
</dbReference>
<evidence type="ECO:0000256" key="1">
    <source>
        <dbReference type="SAM" id="MobiDB-lite"/>
    </source>
</evidence>
<evidence type="ECO:0000313" key="3">
    <source>
        <dbReference type="Proteomes" id="UP000595917"/>
    </source>
</evidence>
<keyword evidence="3" id="KW-1185">Reference proteome</keyword>
<dbReference type="EMBL" id="CP067089">
    <property type="protein sequence ID" value="QQO07425.1"/>
    <property type="molecule type" value="Genomic_DNA"/>
</dbReference>
<dbReference type="AlphaFoldDB" id="A0A7T7XJ89"/>
<dbReference type="Proteomes" id="UP000595917">
    <property type="component" value="Chromosome"/>
</dbReference>
<feature type="region of interest" description="Disordered" evidence="1">
    <location>
        <begin position="1"/>
        <end position="20"/>
    </location>
</feature>
<sequence length="72" mass="7884">MVDKETLLENLNNNSVGKSDSYREALSRLASALAVPVSLSGLEDELPPTLRYVGPGAWMETIIDSHDSRPQK</sequence>
<organism evidence="2 3">
    <name type="scientific">Breznakiella homolactica</name>
    <dbReference type="NCBI Taxonomy" id="2798577"/>
    <lineage>
        <taxon>Bacteria</taxon>
        <taxon>Pseudomonadati</taxon>
        <taxon>Spirochaetota</taxon>
        <taxon>Spirochaetia</taxon>
        <taxon>Spirochaetales</taxon>
        <taxon>Breznakiellaceae</taxon>
        <taxon>Breznakiella</taxon>
    </lineage>
</organism>
<protein>
    <submittedName>
        <fullName evidence="2">Uncharacterized protein</fullName>
    </submittedName>
</protein>
<reference evidence="2" key="1">
    <citation type="submission" date="2021-01" db="EMBL/GenBank/DDBJ databases">
        <title>Description of Breznakiella homolactica.</title>
        <authorList>
            <person name="Song Y."/>
            <person name="Brune A."/>
        </authorList>
    </citation>
    <scope>NUCLEOTIDE SEQUENCE</scope>
    <source>
        <strain evidence="2">RmG30</strain>
    </source>
</reference>
<accession>A0A7T7XJ89</accession>
<name>A0A7T7XJ89_9SPIR</name>
<gene>
    <name evidence="2" type="ORF">JFL75_10665</name>
</gene>
<feature type="compositionally biased region" description="Polar residues" evidence="1">
    <location>
        <begin position="9"/>
        <end position="18"/>
    </location>
</feature>
<dbReference type="KEGG" id="bhc:JFL75_10665"/>